<sequence length="150" mass="16969">MPNLEGLSQELLRIKESPYAELLTLQLKKYINDTESGQPAIKFPKSIRIFNPRRFPMMSYVKKDDTSIPGFSDISAEEFALNTRKVAPNMMQNILQSVEIDFAMFWSSIADHLPNLKMSAFITPGGILHHCTSTELISLVDPTPTPRQNN</sequence>
<reference evidence="2" key="1">
    <citation type="journal article" date="2013" name="Nat. Genet.">
        <title>The draft genomes of soft-shell turtle and green sea turtle yield insights into the development and evolution of the turtle-specific body plan.</title>
        <authorList>
            <person name="Wang Z."/>
            <person name="Pascual-Anaya J."/>
            <person name="Zadissa A."/>
            <person name="Li W."/>
            <person name="Niimura Y."/>
            <person name="Huang Z."/>
            <person name="Li C."/>
            <person name="White S."/>
            <person name="Xiong Z."/>
            <person name="Fang D."/>
            <person name="Wang B."/>
            <person name="Ming Y."/>
            <person name="Chen Y."/>
            <person name="Zheng Y."/>
            <person name="Kuraku S."/>
            <person name="Pignatelli M."/>
            <person name="Herrero J."/>
            <person name="Beal K."/>
            <person name="Nozawa M."/>
            <person name="Li Q."/>
            <person name="Wang J."/>
            <person name="Zhang H."/>
            <person name="Yu L."/>
            <person name="Shigenobu S."/>
            <person name="Wang J."/>
            <person name="Liu J."/>
            <person name="Flicek P."/>
            <person name="Searle S."/>
            <person name="Wang J."/>
            <person name="Kuratani S."/>
            <person name="Yin Y."/>
            <person name="Aken B."/>
            <person name="Zhang G."/>
            <person name="Irie N."/>
        </authorList>
    </citation>
    <scope>NUCLEOTIDE SEQUENCE [LARGE SCALE GENOMIC DNA]</scope>
</reference>
<evidence type="ECO:0000313" key="1">
    <source>
        <dbReference type="EMBL" id="EMP25653.1"/>
    </source>
</evidence>
<evidence type="ECO:0000313" key="2">
    <source>
        <dbReference type="Proteomes" id="UP000031443"/>
    </source>
</evidence>
<accession>M7B0Q3</accession>
<proteinExistence type="predicted"/>
<keyword evidence="2" id="KW-1185">Reference proteome</keyword>
<dbReference type="EMBL" id="KB587548">
    <property type="protein sequence ID" value="EMP25653.1"/>
    <property type="molecule type" value="Genomic_DNA"/>
</dbReference>
<organism evidence="1 2">
    <name type="scientific">Chelonia mydas</name>
    <name type="common">Green sea-turtle</name>
    <name type="synonym">Chelonia agassizi</name>
    <dbReference type="NCBI Taxonomy" id="8469"/>
    <lineage>
        <taxon>Eukaryota</taxon>
        <taxon>Metazoa</taxon>
        <taxon>Chordata</taxon>
        <taxon>Craniata</taxon>
        <taxon>Vertebrata</taxon>
        <taxon>Euteleostomi</taxon>
        <taxon>Archelosauria</taxon>
        <taxon>Testudinata</taxon>
        <taxon>Testudines</taxon>
        <taxon>Cryptodira</taxon>
        <taxon>Durocryptodira</taxon>
        <taxon>Americhelydia</taxon>
        <taxon>Chelonioidea</taxon>
        <taxon>Cheloniidae</taxon>
        <taxon>Chelonia</taxon>
    </lineage>
</organism>
<name>M7B0Q3_CHEMY</name>
<protein>
    <submittedName>
        <fullName evidence="1">Uncharacterized protein</fullName>
    </submittedName>
</protein>
<dbReference type="AlphaFoldDB" id="M7B0Q3"/>
<dbReference type="Proteomes" id="UP000031443">
    <property type="component" value="Unassembled WGS sequence"/>
</dbReference>
<gene>
    <name evidence="1" type="ORF">UY3_17242</name>
</gene>